<sequence length="73" mass="7903">MFSPFESSYGISQKADNKRVCEGTTTTRMCSAGWGFKGTTVTHMRSAGQSCNGQPANSSPFESSYGTSQRTDY</sequence>
<dbReference type="Proteomes" id="UP001335648">
    <property type="component" value="Unassembled WGS sequence"/>
</dbReference>
<evidence type="ECO:0000313" key="3">
    <source>
        <dbReference type="Proteomes" id="UP001335648"/>
    </source>
</evidence>
<protein>
    <submittedName>
        <fullName evidence="2">Uncharacterized protein</fullName>
    </submittedName>
</protein>
<comment type="caution">
    <text evidence="2">The sequence shown here is derived from an EMBL/GenBank/DDBJ whole genome shotgun (WGS) entry which is preliminary data.</text>
</comment>
<feature type="region of interest" description="Disordered" evidence="1">
    <location>
        <begin position="45"/>
        <end position="73"/>
    </location>
</feature>
<dbReference type="EMBL" id="JAULUE010002057">
    <property type="protein sequence ID" value="KAK5889183.1"/>
    <property type="molecule type" value="Genomic_DNA"/>
</dbReference>
<evidence type="ECO:0000313" key="2">
    <source>
        <dbReference type="EMBL" id="KAK5889183.1"/>
    </source>
</evidence>
<gene>
    <name evidence="2" type="ORF">CesoFtcFv8_015209</name>
</gene>
<organism evidence="2 3">
    <name type="scientific">Champsocephalus esox</name>
    <name type="common">pike icefish</name>
    <dbReference type="NCBI Taxonomy" id="159716"/>
    <lineage>
        <taxon>Eukaryota</taxon>
        <taxon>Metazoa</taxon>
        <taxon>Chordata</taxon>
        <taxon>Craniata</taxon>
        <taxon>Vertebrata</taxon>
        <taxon>Euteleostomi</taxon>
        <taxon>Actinopterygii</taxon>
        <taxon>Neopterygii</taxon>
        <taxon>Teleostei</taxon>
        <taxon>Neoteleostei</taxon>
        <taxon>Acanthomorphata</taxon>
        <taxon>Eupercaria</taxon>
        <taxon>Perciformes</taxon>
        <taxon>Notothenioidei</taxon>
        <taxon>Channichthyidae</taxon>
        <taxon>Champsocephalus</taxon>
    </lineage>
</organism>
<proteinExistence type="predicted"/>
<dbReference type="AlphaFoldDB" id="A0AAN8BTK5"/>
<keyword evidence="3" id="KW-1185">Reference proteome</keyword>
<accession>A0AAN8BTK5</accession>
<feature type="region of interest" description="Disordered" evidence="1">
    <location>
        <begin position="1"/>
        <end position="22"/>
    </location>
</feature>
<reference evidence="2 3" key="1">
    <citation type="journal article" date="2023" name="Mol. Biol. Evol.">
        <title>Genomics of Secondarily Temperate Adaptation in the Only Non-Antarctic Icefish.</title>
        <authorList>
            <person name="Rivera-Colon A.G."/>
            <person name="Rayamajhi N."/>
            <person name="Minhas B.F."/>
            <person name="Madrigal G."/>
            <person name="Bilyk K.T."/>
            <person name="Yoon V."/>
            <person name="Hune M."/>
            <person name="Gregory S."/>
            <person name="Cheng C.H.C."/>
            <person name="Catchen J.M."/>
        </authorList>
    </citation>
    <scope>NUCLEOTIDE SEQUENCE [LARGE SCALE GENOMIC DNA]</scope>
    <source>
        <strain evidence="2">JC2023a</strain>
    </source>
</reference>
<feature type="compositionally biased region" description="Polar residues" evidence="1">
    <location>
        <begin position="1"/>
        <end position="11"/>
    </location>
</feature>
<name>A0AAN8BTK5_9TELE</name>
<evidence type="ECO:0000256" key="1">
    <source>
        <dbReference type="SAM" id="MobiDB-lite"/>
    </source>
</evidence>